<keyword evidence="2" id="KW-0378">Hydrolase</keyword>
<gene>
    <name evidence="2" type="ORF">BVF97_12035</name>
</gene>
<dbReference type="RefSeq" id="WP_078993806.1">
    <property type="nucleotide sequence ID" value="NZ_MSTN01000004.1"/>
</dbReference>
<dbReference type="PROSITE" id="PS51462">
    <property type="entry name" value="NUDIX"/>
    <property type="match status" value="1"/>
</dbReference>
<dbReference type="InterPro" id="IPR015797">
    <property type="entry name" value="NUDIX_hydrolase-like_dom_sf"/>
</dbReference>
<dbReference type="AlphaFoldDB" id="A0ABD6R8X5"/>
<dbReference type="SUPFAM" id="SSF55811">
    <property type="entry name" value="Nudix"/>
    <property type="match status" value="1"/>
</dbReference>
<dbReference type="Gene3D" id="3.90.79.10">
    <property type="entry name" value="Nucleoside Triphosphate Pyrophosphohydrolase"/>
    <property type="match status" value="1"/>
</dbReference>
<dbReference type="EMBL" id="MSTN01000004">
    <property type="protein sequence ID" value="OPD52945.1"/>
    <property type="molecule type" value="Genomic_DNA"/>
</dbReference>
<dbReference type="InterPro" id="IPR000086">
    <property type="entry name" value="NUDIX_hydrolase_dom"/>
</dbReference>
<evidence type="ECO:0000313" key="3">
    <source>
        <dbReference type="Proteomes" id="UP000190187"/>
    </source>
</evidence>
<dbReference type="GO" id="GO:0016787">
    <property type="term" value="F:hydrolase activity"/>
    <property type="evidence" value="ECO:0007669"/>
    <property type="project" value="UniProtKB-KW"/>
</dbReference>
<feature type="domain" description="Nudix hydrolase" evidence="1">
    <location>
        <begin position="1"/>
        <end position="148"/>
    </location>
</feature>
<sequence>MIRQAVGAIIFQNSEILLVHKVKISDIEGEYNLSKGEWDFPKGGLKHTDNDLESAILRELEEETGSKKFIVMKQMEDKICFEFPEELKVKTGFEKQETTMFYVEYIGDRTDLNPKDNEISQVQFFKTQDILSILSHDDTKNFFEVLIQKNALKSK</sequence>
<reference evidence="2 3" key="1">
    <citation type="submission" date="2017-01" db="EMBL/GenBank/DDBJ databases">
        <title>Draft Genome Sequence of Bacillus thuringiensis DNG9.</title>
        <authorList>
            <person name="Rosana A.R."/>
            <person name="Daas M.S."/>
            <person name="Acedo J.Z."/>
            <person name="Case R.J."/>
            <person name="Vederas J.C."/>
            <person name="Nateche F."/>
            <person name="Kebbouche-Gana S."/>
        </authorList>
    </citation>
    <scope>NUCLEOTIDE SEQUENCE [LARGE SCALE GENOMIC DNA]</scope>
    <source>
        <strain evidence="2 3">DNG9</strain>
    </source>
</reference>
<organism evidence="2 3">
    <name type="scientific">Bacillus thuringiensis</name>
    <dbReference type="NCBI Taxonomy" id="1428"/>
    <lineage>
        <taxon>Bacteria</taxon>
        <taxon>Bacillati</taxon>
        <taxon>Bacillota</taxon>
        <taxon>Bacilli</taxon>
        <taxon>Bacillales</taxon>
        <taxon>Bacillaceae</taxon>
        <taxon>Bacillus</taxon>
        <taxon>Bacillus cereus group</taxon>
    </lineage>
</organism>
<accession>A0ABD6R8X5</accession>
<evidence type="ECO:0000313" key="2">
    <source>
        <dbReference type="EMBL" id="OPD52945.1"/>
    </source>
</evidence>
<proteinExistence type="predicted"/>
<dbReference type="PANTHER" id="PTHR23114:SF17">
    <property type="entry name" value="M7GPPPN-MRNA HYDROLASE"/>
    <property type="match status" value="1"/>
</dbReference>
<dbReference type="PANTHER" id="PTHR23114">
    <property type="entry name" value="M7GPPPN-MRNA HYDROLASE"/>
    <property type="match status" value="1"/>
</dbReference>
<comment type="caution">
    <text evidence="2">The sequence shown here is derived from an EMBL/GenBank/DDBJ whole genome shotgun (WGS) entry which is preliminary data.</text>
</comment>
<dbReference type="Pfam" id="PF00293">
    <property type="entry name" value="NUDIX"/>
    <property type="match status" value="1"/>
</dbReference>
<dbReference type="Proteomes" id="UP000190187">
    <property type="component" value="Unassembled WGS sequence"/>
</dbReference>
<protein>
    <submittedName>
        <fullName evidence="2">Nucleoside triphosphate hydrolase</fullName>
    </submittedName>
</protein>
<evidence type="ECO:0000259" key="1">
    <source>
        <dbReference type="PROSITE" id="PS51462"/>
    </source>
</evidence>
<name>A0ABD6R8X5_BACTU</name>